<name>A0A5P8W902_9NOSO</name>
<evidence type="ECO:0000313" key="2">
    <source>
        <dbReference type="Proteomes" id="UP000326678"/>
    </source>
</evidence>
<protein>
    <submittedName>
        <fullName evidence="1">Uncharacterized protein</fullName>
    </submittedName>
</protein>
<dbReference type="KEGG" id="nsh:GXM_06729"/>
<dbReference type="Proteomes" id="UP000326678">
    <property type="component" value="Chromosome Gxm1"/>
</dbReference>
<proteinExistence type="predicted"/>
<keyword evidence="2" id="KW-1185">Reference proteome</keyword>
<reference evidence="1 2" key="1">
    <citation type="submission" date="2019-10" db="EMBL/GenBank/DDBJ databases">
        <title>Genomic and transcriptomic insights into the perfect genentic adaptation of a filamentous nitrogen-fixing cyanobacterium to rice fields.</title>
        <authorList>
            <person name="Chen Z."/>
        </authorList>
    </citation>
    <scope>NUCLEOTIDE SEQUENCE [LARGE SCALE GENOMIC DNA]</scope>
    <source>
        <strain evidence="1">CCNUC1</strain>
    </source>
</reference>
<evidence type="ECO:0000313" key="1">
    <source>
        <dbReference type="EMBL" id="QFS49235.1"/>
    </source>
</evidence>
<dbReference type="AlphaFoldDB" id="A0A5P8W902"/>
<gene>
    <name evidence="1" type="ORF">GXM_06729</name>
</gene>
<sequence length="44" mass="4985">MDVFSNYSQIYILIFLILQNSTSVIDTPNSKLQTPNSKLQTPNP</sequence>
<organism evidence="1 2">
    <name type="scientific">Nostoc sphaeroides CCNUC1</name>
    <dbReference type="NCBI Taxonomy" id="2653204"/>
    <lineage>
        <taxon>Bacteria</taxon>
        <taxon>Bacillati</taxon>
        <taxon>Cyanobacteriota</taxon>
        <taxon>Cyanophyceae</taxon>
        <taxon>Nostocales</taxon>
        <taxon>Nostocaceae</taxon>
        <taxon>Nostoc</taxon>
    </lineage>
</organism>
<accession>A0A5P8W902</accession>
<dbReference type="EMBL" id="CP045226">
    <property type="protein sequence ID" value="QFS49235.1"/>
    <property type="molecule type" value="Genomic_DNA"/>
</dbReference>